<keyword evidence="3 5" id="KW-1133">Transmembrane helix</keyword>
<proteinExistence type="predicted"/>
<keyword evidence="2 5" id="KW-0812">Transmembrane</keyword>
<dbReference type="Pfam" id="PF00335">
    <property type="entry name" value="Tetraspanin"/>
    <property type="match status" value="1"/>
</dbReference>
<accession>A0A0R3TUM4</accession>
<evidence type="ECO:0000256" key="3">
    <source>
        <dbReference type="ARBA" id="ARBA00022989"/>
    </source>
</evidence>
<dbReference type="GO" id="GO:0016020">
    <property type="term" value="C:membrane"/>
    <property type="evidence" value="ECO:0007669"/>
    <property type="project" value="UniProtKB-SubCell"/>
</dbReference>
<evidence type="ECO:0000256" key="4">
    <source>
        <dbReference type="ARBA" id="ARBA00023136"/>
    </source>
</evidence>
<reference evidence="6" key="1">
    <citation type="submission" date="2017-02" db="UniProtKB">
        <authorList>
            <consortium name="WormBaseParasite"/>
        </authorList>
    </citation>
    <scope>IDENTIFICATION</scope>
</reference>
<protein>
    <submittedName>
        <fullName evidence="6">Tetraspanin</fullName>
    </submittedName>
</protein>
<dbReference type="InterPro" id="IPR018499">
    <property type="entry name" value="Tetraspanin/Peripherin"/>
</dbReference>
<comment type="subcellular location">
    <subcellularLocation>
        <location evidence="1">Membrane</location>
        <topology evidence="1">Multi-pass membrane protein</topology>
    </subcellularLocation>
</comment>
<feature type="transmembrane region" description="Helical" evidence="5">
    <location>
        <begin position="70"/>
        <end position="94"/>
    </location>
</feature>
<feature type="transmembrane region" description="Helical" evidence="5">
    <location>
        <begin position="38"/>
        <end position="58"/>
    </location>
</feature>
<sequence>LLITFTITFADKFFSGVDNEKAKDVANFIIENDVHTSIFFIVVGFVVGVICLIGFIAACCSCAQLLKMYAIALTIAVIIQAIAVGVVFGIPRFYLSAIERSLEKGLKRYNPNTEEGKSSANVWDHIMKVN</sequence>
<dbReference type="AlphaFoldDB" id="A0A0R3TUM4"/>
<dbReference type="WBParaSite" id="HNAJ_0001147001-mRNA-1">
    <property type="protein sequence ID" value="HNAJ_0001147001-mRNA-1"/>
    <property type="gene ID" value="HNAJ_0001147001"/>
</dbReference>
<dbReference type="STRING" id="102285.A0A0R3TUM4"/>
<name>A0A0R3TUM4_RODNA</name>
<evidence type="ECO:0000256" key="5">
    <source>
        <dbReference type="SAM" id="Phobius"/>
    </source>
</evidence>
<organism evidence="6">
    <name type="scientific">Rodentolepis nana</name>
    <name type="common">Dwarf tapeworm</name>
    <name type="synonym">Hymenolepis nana</name>
    <dbReference type="NCBI Taxonomy" id="102285"/>
    <lineage>
        <taxon>Eukaryota</taxon>
        <taxon>Metazoa</taxon>
        <taxon>Spiralia</taxon>
        <taxon>Lophotrochozoa</taxon>
        <taxon>Platyhelminthes</taxon>
        <taxon>Cestoda</taxon>
        <taxon>Eucestoda</taxon>
        <taxon>Cyclophyllidea</taxon>
        <taxon>Hymenolepididae</taxon>
        <taxon>Rodentolepis</taxon>
    </lineage>
</organism>
<evidence type="ECO:0000313" key="6">
    <source>
        <dbReference type="WBParaSite" id="HNAJ_0001147001-mRNA-1"/>
    </source>
</evidence>
<evidence type="ECO:0000256" key="1">
    <source>
        <dbReference type="ARBA" id="ARBA00004141"/>
    </source>
</evidence>
<keyword evidence="4 5" id="KW-0472">Membrane</keyword>
<evidence type="ECO:0000256" key="2">
    <source>
        <dbReference type="ARBA" id="ARBA00022692"/>
    </source>
</evidence>